<reference evidence="1 2" key="1">
    <citation type="submission" date="2020-08" db="EMBL/GenBank/DDBJ databases">
        <title>Genomic Encyclopedia of Type Strains, Phase IV (KMG-IV): sequencing the most valuable type-strain genomes for metagenomic binning, comparative biology and taxonomic classification.</title>
        <authorList>
            <person name="Goeker M."/>
        </authorList>
    </citation>
    <scope>NUCLEOTIDE SEQUENCE [LARGE SCALE GENOMIC DNA]</scope>
    <source>
        <strain evidence="1 2">DSM 26438</strain>
    </source>
</reference>
<evidence type="ECO:0000313" key="1">
    <source>
        <dbReference type="EMBL" id="MBB3948396.1"/>
    </source>
</evidence>
<evidence type="ECO:0000313" key="2">
    <source>
        <dbReference type="Proteomes" id="UP000565286"/>
    </source>
</evidence>
<dbReference type="Proteomes" id="UP000565286">
    <property type="component" value="Unassembled WGS sequence"/>
</dbReference>
<comment type="caution">
    <text evidence="1">The sequence shown here is derived from an EMBL/GenBank/DDBJ whole genome shotgun (WGS) entry which is preliminary data.</text>
</comment>
<name>A0A7W6G5C3_9HYPH</name>
<keyword evidence="2" id="KW-1185">Reference proteome</keyword>
<gene>
    <name evidence="1" type="ORF">GGQ73_004383</name>
</gene>
<sequence length="53" mass="5190">MEPFLAAFFGGATALLFVSAAQILDASTLVTLLSAGVGGGLGTYAGQKVLSVS</sequence>
<protein>
    <submittedName>
        <fullName evidence="1">Uncharacterized protein</fullName>
    </submittedName>
</protein>
<accession>A0A7W6G5C3</accession>
<dbReference type="RefSeq" id="WP_183897732.1">
    <property type="nucleotide sequence ID" value="NZ_JACIDV010000018.1"/>
</dbReference>
<dbReference type="EMBL" id="JACIDV010000018">
    <property type="protein sequence ID" value="MBB3948396.1"/>
    <property type="molecule type" value="Genomic_DNA"/>
</dbReference>
<organism evidence="1 2">
    <name type="scientific">Rhizobium skierniewicense</name>
    <dbReference type="NCBI Taxonomy" id="984260"/>
    <lineage>
        <taxon>Bacteria</taxon>
        <taxon>Pseudomonadati</taxon>
        <taxon>Pseudomonadota</taxon>
        <taxon>Alphaproteobacteria</taxon>
        <taxon>Hyphomicrobiales</taxon>
        <taxon>Rhizobiaceae</taxon>
        <taxon>Rhizobium/Agrobacterium group</taxon>
        <taxon>Rhizobium</taxon>
    </lineage>
</organism>
<proteinExistence type="predicted"/>
<dbReference type="AlphaFoldDB" id="A0A7W6G5C3"/>